<reference evidence="1 2" key="1">
    <citation type="submission" date="2020-07" db="EMBL/GenBank/DDBJ databases">
        <title>Diversity of carbapenemase encoding genes among Pseudomonas putida group clinical isolates in a tertiary Brazilian hospital.</title>
        <authorList>
            <person name="Alberto-Lei F."/>
            <person name="Nodari C.S."/>
            <person name="Streling A.P."/>
            <person name="Paulino J.T."/>
            <person name="Bessa-Neto F.O."/>
            <person name="Cayo R."/>
            <person name="Gales A.C."/>
        </authorList>
    </citation>
    <scope>NUCLEOTIDE SEQUENCE [LARGE SCALE GENOMIC DNA]</scope>
    <source>
        <strain evidence="1 2">11213</strain>
    </source>
</reference>
<sequence>MNNSTRNDVIGMIESRLEAMAKGSDSLSGRARLEGEIEIAIDLAHLTGAIDLPLRNHFIQRRDRMIAHDHRQWEQQARRFS</sequence>
<dbReference type="RefSeq" id="WP_054904569.1">
    <property type="nucleotide sequence ID" value="NZ_BLJG01000283.1"/>
</dbReference>
<proteinExistence type="predicted"/>
<protein>
    <submittedName>
        <fullName evidence="1">Uncharacterized protein</fullName>
    </submittedName>
</protein>
<comment type="caution">
    <text evidence="1">The sequence shown here is derived from an EMBL/GenBank/DDBJ whole genome shotgun (WGS) entry which is preliminary data.</text>
</comment>
<dbReference type="Proteomes" id="UP000577346">
    <property type="component" value="Unassembled WGS sequence"/>
</dbReference>
<name>A0A7W2LZB1_9PSED</name>
<dbReference type="AlphaFoldDB" id="A0A7W2LZB1"/>
<gene>
    <name evidence="1" type="ORF">H4C15_19305</name>
</gene>
<evidence type="ECO:0000313" key="2">
    <source>
        <dbReference type="Proteomes" id="UP000577346"/>
    </source>
</evidence>
<dbReference type="EMBL" id="JACGDA010000048">
    <property type="protein sequence ID" value="MBA6149631.1"/>
    <property type="molecule type" value="Genomic_DNA"/>
</dbReference>
<evidence type="ECO:0000313" key="1">
    <source>
        <dbReference type="EMBL" id="MBA6149631.1"/>
    </source>
</evidence>
<accession>A0A7W2LZB1</accession>
<organism evidence="1 2">
    <name type="scientific">Pseudomonas juntendi</name>
    <dbReference type="NCBI Taxonomy" id="2666183"/>
    <lineage>
        <taxon>Bacteria</taxon>
        <taxon>Pseudomonadati</taxon>
        <taxon>Pseudomonadota</taxon>
        <taxon>Gammaproteobacteria</taxon>
        <taxon>Pseudomonadales</taxon>
        <taxon>Pseudomonadaceae</taxon>
        <taxon>Pseudomonas</taxon>
    </lineage>
</organism>